<dbReference type="Pfam" id="PF09366">
    <property type="entry name" value="DUF1997"/>
    <property type="match status" value="1"/>
</dbReference>
<accession>A0AAD5DZZ7</accession>
<dbReference type="Proteomes" id="UP001205105">
    <property type="component" value="Unassembled WGS sequence"/>
</dbReference>
<dbReference type="InterPro" id="IPR018971">
    <property type="entry name" value="DUF1997"/>
</dbReference>
<dbReference type="AlphaFoldDB" id="A0AAD5DZZ7"/>
<dbReference type="PANTHER" id="PTHR34131:SF3">
    <property type="entry name" value="(RAP ANNOTATION RELEASE2) GALACTOSE-BINDING LIKE DOMAIN CONTAINING PROTEIN"/>
    <property type="match status" value="1"/>
</dbReference>
<reference evidence="1" key="1">
    <citation type="submission" date="2020-11" db="EMBL/GenBank/DDBJ databases">
        <title>Chlorella ohadii genome sequencing and assembly.</title>
        <authorList>
            <person name="Murik O."/>
            <person name="Treves H."/>
            <person name="Kedem I."/>
            <person name="Shotland Y."/>
            <person name="Kaplan A."/>
        </authorList>
    </citation>
    <scope>NUCLEOTIDE SEQUENCE</scope>
    <source>
        <strain evidence="1">1</strain>
    </source>
</reference>
<evidence type="ECO:0000313" key="2">
    <source>
        <dbReference type="Proteomes" id="UP001205105"/>
    </source>
</evidence>
<dbReference type="EMBL" id="JADXDR010000013">
    <property type="protein sequence ID" value="KAI7845728.1"/>
    <property type="molecule type" value="Genomic_DNA"/>
</dbReference>
<name>A0AAD5DZZ7_9CHLO</name>
<protein>
    <submittedName>
        <fullName evidence="1">Uncharacterized protein</fullName>
    </submittedName>
</protein>
<comment type="caution">
    <text evidence="1">The sequence shown here is derived from an EMBL/GenBank/DDBJ whole genome shotgun (WGS) entry which is preliminary data.</text>
</comment>
<evidence type="ECO:0000313" key="1">
    <source>
        <dbReference type="EMBL" id="KAI7845728.1"/>
    </source>
</evidence>
<keyword evidence="2" id="KW-1185">Reference proteome</keyword>
<proteinExistence type="predicted"/>
<dbReference type="PANTHER" id="PTHR34131">
    <property type="entry name" value="(RAP ANNOTATION RELEASE2) GALACTOSE-BINDING LIKE DOMAIN CONTAINING PROTEIN"/>
    <property type="match status" value="1"/>
</dbReference>
<sequence length="288" mass="30839">MPLTVAVAVASSAPAACRAQIAPQPARSARQQLHCAAHSRRKTALVVRAAAETEVERPASSSDPAAAAAADLPAVQLSGRVAVLQASKQAALDVEEAGRPLAEYMVLPASQYSVLDAQRIERLDEDTFRCYVGGLRFLGLEVEPVITVSVTVQERGPTVRLLETKLRGSKAVEAANERFDATMTNVVRWREVPDGSTGKQLVSDTLIRVQLQVPGWFLLPTAAIERTGSAVMAKVLDTAVPRFLQQLAVDYAAWAAGDETRQPVANGSILDDIYEASPDKGEAEQGWD</sequence>
<organism evidence="1 2">
    <name type="scientific">Chlorella ohadii</name>
    <dbReference type="NCBI Taxonomy" id="2649997"/>
    <lineage>
        <taxon>Eukaryota</taxon>
        <taxon>Viridiplantae</taxon>
        <taxon>Chlorophyta</taxon>
        <taxon>core chlorophytes</taxon>
        <taxon>Trebouxiophyceae</taxon>
        <taxon>Chlorellales</taxon>
        <taxon>Chlorellaceae</taxon>
        <taxon>Chlorella clade</taxon>
        <taxon>Chlorella</taxon>
    </lineage>
</organism>
<gene>
    <name evidence="1" type="ORF">COHA_000644</name>
</gene>